<name>A0A2X3J3T5_9ENTR</name>
<dbReference type="EMBL" id="UAVU01000004">
    <property type="protein sequence ID" value="SQC90703.1"/>
    <property type="molecule type" value="Genomic_DNA"/>
</dbReference>
<evidence type="ECO:0000313" key="1">
    <source>
        <dbReference type="EMBL" id="SQC90703.1"/>
    </source>
</evidence>
<gene>
    <name evidence="1" type="ORF">NCTC12120_03842</name>
</gene>
<dbReference type="AlphaFoldDB" id="A0A2X3J3T5"/>
<organism evidence="1 2">
    <name type="scientific">Cedecea neteri</name>
    <dbReference type="NCBI Taxonomy" id="158822"/>
    <lineage>
        <taxon>Bacteria</taxon>
        <taxon>Pseudomonadati</taxon>
        <taxon>Pseudomonadota</taxon>
        <taxon>Gammaproteobacteria</taxon>
        <taxon>Enterobacterales</taxon>
        <taxon>Enterobacteriaceae</taxon>
        <taxon>Cedecea</taxon>
    </lineage>
</organism>
<evidence type="ECO:0000313" key="2">
    <source>
        <dbReference type="Proteomes" id="UP000251197"/>
    </source>
</evidence>
<accession>A0A2X3J3T5</accession>
<dbReference type="Proteomes" id="UP000251197">
    <property type="component" value="Unassembled WGS sequence"/>
</dbReference>
<protein>
    <submittedName>
        <fullName evidence="1">Uncharacterized protein</fullName>
    </submittedName>
</protein>
<proteinExistence type="predicted"/>
<reference evidence="1 2" key="1">
    <citation type="submission" date="2018-06" db="EMBL/GenBank/DDBJ databases">
        <authorList>
            <consortium name="Pathogen Informatics"/>
            <person name="Doyle S."/>
        </authorList>
    </citation>
    <scope>NUCLEOTIDE SEQUENCE [LARGE SCALE GENOMIC DNA]</scope>
    <source>
        <strain evidence="1 2">NCTC12120</strain>
    </source>
</reference>
<sequence>MPELWIAAQVRKRAISMAWTPGLVMDYARALRSIVHPVPEPWYQRLSFKWRDDRKAGE</sequence>